<proteinExistence type="predicted"/>
<evidence type="ECO:0000256" key="2">
    <source>
        <dbReference type="ARBA" id="ARBA00022679"/>
    </source>
</evidence>
<dbReference type="Pfam" id="PF00535">
    <property type="entry name" value="Glycos_transf_2"/>
    <property type="match status" value="1"/>
</dbReference>
<accession>A0A6J5DVB8</accession>
<organism evidence="4 5">
    <name type="scientific">Burkholderia paludis</name>
    <dbReference type="NCBI Taxonomy" id="1506587"/>
    <lineage>
        <taxon>Bacteria</taxon>
        <taxon>Pseudomonadati</taxon>
        <taxon>Pseudomonadota</taxon>
        <taxon>Betaproteobacteria</taxon>
        <taxon>Burkholderiales</taxon>
        <taxon>Burkholderiaceae</taxon>
        <taxon>Burkholderia</taxon>
        <taxon>Burkholderia cepacia complex</taxon>
    </lineage>
</organism>
<dbReference type="GO" id="GO:0016758">
    <property type="term" value="F:hexosyltransferase activity"/>
    <property type="evidence" value="ECO:0007669"/>
    <property type="project" value="UniProtKB-ARBA"/>
</dbReference>
<dbReference type="PANTHER" id="PTHR22916:SF51">
    <property type="entry name" value="GLYCOSYLTRANSFERASE EPSH-RELATED"/>
    <property type="match status" value="1"/>
</dbReference>
<dbReference type="Proteomes" id="UP000494330">
    <property type="component" value="Unassembled WGS sequence"/>
</dbReference>
<dbReference type="PANTHER" id="PTHR22916">
    <property type="entry name" value="GLYCOSYLTRANSFERASE"/>
    <property type="match status" value="1"/>
</dbReference>
<evidence type="ECO:0000313" key="4">
    <source>
        <dbReference type="EMBL" id="VWB99326.1"/>
    </source>
</evidence>
<gene>
    <name evidence="4" type="ORF">BPA30113_04646</name>
</gene>
<keyword evidence="5" id="KW-1185">Reference proteome</keyword>
<dbReference type="Gene3D" id="3.90.550.10">
    <property type="entry name" value="Spore Coat Polysaccharide Biosynthesis Protein SpsA, Chain A"/>
    <property type="match status" value="1"/>
</dbReference>
<sequence>MIDLSYIIPAYNVESFIEECLTSLIRDVGISYELIVIDDRSTDRTMEKVSDVCARHPSLQLVIDSTQNYDAYRAGGLSAARNTGIQLARGRYISLIDSDDWVDARAFANAVRLLDRHGGDFAWLRSLVYNQRSGEFAPFNDKAAFDSALGGDPFVLTNIQDCPQLAHFEASSCNRVYRSDFLRNRIGPFPMGLIYEDVPNHFRAIAIASKILLTSAPAYFYRINRPGQITSRNDEKRLDFVRIIKAVASDSDITSLPSAAGAKIVSHLIDFAFWCITSVAHPVRERFVSELSDAFKLFPSAWLNEVLDANSRNDDRSYKLWLICNKKARELSLYLSKETDARTSFRFYLDTGRREHAQLAMRRRAKIAVASLMRRFK</sequence>
<dbReference type="EMBL" id="CABVQD010000018">
    <property type="protein sequence ID" value="VWB99326.1"/>
    <property type="molecule type" value="Genomic_DNA"/>
</dbReference>
<evidence type="ECO:0000259" key="3">
    <source>
        <dbReference type="Pfam" id="PF00535"/>
    </source>
</evidence>
<dbReference type="InterPro" id="IPR001173">
    <property type="entry name" value="Glyco_trans_2-like"/>
</dbReference>
<keyword evidence="2 4" id="KW-0808">Transferase</keyword>
<feature type="domain" description="Glycosyltransferase 2-like" evidence="3">
    <location>
        <begin position="5"/>
        <end position="141"/>
    </location>
</feature>
<dbReference type="CDD" id="cd00761">
    <property type="entry name" value="Glyco_tranf_GTA_type"/>
    <property type="match status" value="1"/>
</dbReference>
<reference evidence="4 5" key="1">
    <citation type="submission" date="2019-09" db="EMBL/GenBank/DDBJ databases">
        <authorList>
            <person name="Depoorter E."/>
        </authorList>
    </citation>
    <scope>NUCLEOTIDE SEQUENCE [LARGE SCALE GENOMIC DNA]</scope>
    <source>
        <strain evidence="4">LMG 30113</strain>
    </source>
</reference>
<dbReference type="SUPFAM" id="SSF53448">
    <property type="entry name" value="Nucleotide-diphospho-sugar transferases"/>
    <property type="match status" value="1"/>
</dbReference>
<evidence type="ECO:0000256" key="1">
    <source>
        <dbReference type="ARBA" id="ARBA00022676"/>
    </source>
</evidence>
<dbReference type="AlphaFoldDB" id="A0A6J5DVB8"/>
<name>A0A6J5DVB8_9BURK</name>
<dbReference type="RefSeq" id="WP_034199862.1">
    <property type="nucleotide sequence ID" value="NZ_CABVQD010000018.1"/>
</dbReference>
<evidence type="ECO:0000313" key="5">
    <source>
        <dbReference type="Proteomes" id="UP000494330"/>
    </source>
</evidence>
<dbReference type="InterPro" id="IPR029044">
    <property type="entry name" value="Nucleotide-diphossugar_trans"/>
</dbReference>
<keyword evidence="1" id="KW-0328">Glycosyltransferase</keyword>
<protein>
    <submittedName>
        <fullName evidence="4">Glycosyltransferase</fullName>
    </submittedName>
</protein>